<dbReference type="Pfam" id="PF02367">
    <property type="entry name" value="TsaE"/>
    <property type="match status" value="1"/>
</dbReference>
<accession>A0A7T5RIT3</accession>
<name>A0A7T5RIT3_9BACT</name>
<dbReference type="AlphaFoldDB" id="A0A7T5RIT3"/>
<evidence type="ECO:0000256" key="3">
    <source>
        <dbReference type="ARBA" id="ARBA00019010"/>
    </source>
</evidence>
<dbReference type="PANTHER" id="PTHR33540:SF2">
    <property type="entry name" value="TRNA THREONYLCARBAMOYLADENOSINE BIOSYNTHESIS PROTEIN TSAE"/>
    <property type="match status" value="1"/>
</dbReference>
<evidence type="ECO:0000256" key="1">
    <source>
        <dbReference type="ARBA" id="ARBA00004496"/>
    </source>
</evidence>
<sequence length="144" mass="16466">MSKSPAQTKKIARFVLDRVKKQDIAGPRVMALEGNLGSGKTTFVQGLSSTLGIKERILSPTFVLIKIYQTAHRRFKHLIHIDCYRLRSSKDLLHLGFKDLLCDQDAIIVIEWADRIKKLIPHGALWIKFKHGKNPAERIIKIKK</sequence>
<proteinExistence type="inferred from homology"/>
<dbReference type="GO" id="GO:0002949">
    <property type="term" value="P:tRNA threonylcarbamoyladenosine modification"/>
    <property type="evidence" value="ECO:0007669"/>
    <property type="project" value="InterPro"/>
</dbReference>
<comment type="similarity">
    <text evidence="2">Belongs to the TsaE family.</text>
</comment>
<dbReference type="GO" id="GO:0046872">
    <property type="term" value="F:metal ion binding"/>
    <property type="evidence" value="ECO:0007669"/>
    <property type="project" value="UniProtKB-KW"/>
</dbReference>
<evidence type="ECO:0000256" key="6">
    <source>
        <dbReference type="ARBA" id="ARBA00022723"/>
    </source>
</evidence>
<evidence type="ECO:0000313" key="12">
    <source>
        <dbReference type="Proteomes" id="UP000595618"/>
    </source>
</evidence>
<keyword evidence="6" id="KW-0479">Metal-binding</keyword>
<dbReference type="PANTHER" id="PTHR33540">
    <property type="entry name" value="TRNA THREONYLCARBAMOYLADENOSINE BIOSYNTHESIS PROTEIN TSAE"/>
    <property type="match status" value="1"/>
</dbReference>
<dbReference type="GO" id="GO:0005737">
    <property type="term" value="C:cytoplasm"/>
    <property type="evidence" value="ECO:0007669"/>
    <property type="project" value="UniProtKB-SubCell"/>
</dbReference>
<evidence type="ECO:0000256" key="4">
    <source>
        <dbReference type="ARBA" id="ARBA00022490"/>
    </source>
</evidence>
<keyword evidence="4" id="KW-0963">Cytoplasm</keyword>
<keyword evidence="11" id="KW-0808">Transferase</keyword>
<dbReference type="Proteomes" id="UP000595618">
    <property type="component" value="Chromosome"/>
</dbReference>
<dbReference type="InterPro" id="IPR027417">
    <property type="entry name" value="P-loop_NTPase"/>
</dbReference>
<keyword evidence="7" id="KW-0547">Nucleotide-binding</keyword>
<evidence type="ECO:0000256" key="2">
    <source>
        <dbReference type="ARBA" id="ARBA00007599"/>
    </source>
</evidence>
<dbReference type="GO" id="GO:0005524">
    <property type="term" value="F:ATP binding"/>
    <property type="evidence" value="ECO:0007669"/>
    <property type="project" value="UniProtKB-KW"/>
</dbReference>
<evidence type="ECO:0000256" key="10">
    <source>
        <dbReference type="ARBA" id="ARBA00032441"/>
    </source>
</evidence>
<evidence type="ECO:0000256" key="8">
    <source>
        <dbReference type="ARBA" id="ARBA00022840"/>
    </source>
</evidence>
<keyword evidence="8" id="KW-0067">ATP-binding</keyword>
<reference evidence="11 12" key="1">
    <citation type="submission" date="2020-07" db="EMBL/GenBank/DDBJ databases">
        <title>Huge and variable diversity of episymbiotic CPR bacteria and DPANN archaea in groundwater ecosystems.</title>
        <authorList>
            <person name="He C.Y."/>
            <person name="Keren R."/>
            <person name="Whittaker M."/>
            <person name="Farag I.F."/>
            <person name="Doudna J."/>
            <person name="Cate J.H.D."/>
            <person name="Banfield J.F."/>
        </authorList>
    </citation>
    <scope>NUCLEOTIDE SEQUENCE [LARGE SCALE GENOMIC DNA]</scope>
    <source>
        <strain evidence="11">NC_groundwater_541_Ag_S-0.1um_46_50</strain>
    </source>
</reference>
<keyword evidence="5" id="KW-0819">tRNA processing</keyword>
<evidence type="ECO:0000256" key="9">
    <source>
        <dbReference type="ARBA" id="ARBA00022842"/>
    </source>
</evidence>
<dbReference type="InterPro" id="IPR003442">
    <property type="entry name" value="T6A_TsaE"/>
</dbReference>
<evidence type="ECO:0000256" key="7">
    <source>
        <dbReference type="ARBA" id="ARBA00022741"/>
    </source>
</evidence>
<gene>
    <name evidence="11" type="primary">tsaE</name>
    <name evidence="11" type="ORF">HYW89_02690</name>
</gene>
<evidence type="ECO:0000313" key="11">
    <source>
        <dbReference type="EMBL" id="QQG44897.1"/>
    </source>
</evidence>
<dbReference type="Gene3D" id="3.40.50.300">
    <property type="entry name" value="P-loop containing nucleotide triphosphate hydrolases"/>
    <property type="match status" value="1"/>
</dbReference>
<protein>
    <recommendedName>
        <fullName evidence="3">tRNA threonylcarbamoyladenosine biosynthesis protein TsaE</fullName>
    </recommendedName>
    <alternativeName>
        <fullName evidence="10">t(6)A37 threonylcarbamoyladenosine biosynthesis protein TsaE</fullName>
    </alternativeName>
</protein>
<dbReference type="GO" id="GO:0016740">
    <property type="term" value="F:transferase activity"/>
    <property type="evidence" value="ECO:0007669"/>
    <property type="project" value="UniProtKB-KW"/>
</dbReference>
<dbReference type="EMBL" id="CP066690">
    <property type="protein sequence ID" value="QQG44897.1"/>
    <property type="molecule type" value="Genomic_DNA"/>
</dbReference>
<keyword evidence="9" id="KW-0460">Magnesium</keyword>
<dbReference type="NCBIfam" id="TIGR00150">
    <property type="entry name" value="T6A_YjeE"/>
    <property type="match status" value="1"/>
</dbReference>
<evidence type="ECO:0000256" key="5">
    <source>
        <dbReference type="ARBA" id="ARBA00022694"/>
    </source>
</evidence>
<organism evidence="11 12">
    <name type="scientific">Candidatus Sungiibacteriota bacterium</name>
    <dbReference type="NCBI Taxonomy" id="2750080"/>
    <lineage>
        <taxon>Bacteria</taxon>
        <taxon>Candidatus Sungiibacteriota</taxon>
    </lineage>
</organism>
<comment type="subcellular location">
    <subcellularLocation>
        <location evidence="1">Cytoplasm</location>
    </subcellularLocation>
</comment>
<dbReference type="SUPFAM" id="SSF52540">
    <property type="entry name" value="P-loop containing nucleoside triphosphate hydrolases"/>
    <property type="match status" value="1"/>
</dbReference>